<dbReference type="Pfam" id="PF01558">
    <property type="entry name" value="POR"/>
    <property type="match status" value="1"/>
</dbReference>
<sequence>MARKMITVDGNMAAAIVAHATNEVIAIYPITPSSPMGEHADEFSAEGRKNIYGTIPIVTEMQSEGGASAAVHGSLTTGALCTTFTASQGLLLMIPSMYKIAGELCSTVFHVSARSLACQALSIFGDHSDVMTVRETGFGLLASNNVQEVHDFALIAQAASLESQIPFVHFFDGFRTSNEIMKIEELNIDDMQAMIEDEYVFAHRMRGMNPERPILKGTSQNPDVYFQGRETVNPFYLKCPDIVQKNMDKFAQIVGRQYHLFDYVGAPDAEAIVIMMASGAEAMHEVIEHLVQKGDKVGLLKVRLYRPFSLEHFAKSLPETVKAISVLDRTKEPGSLGEPLYLDIRTALGEGMEQGLLKLKKYPVTIGGRYGLGSKDFTGAMAKAVVDNVQKEVPKNHFTIGINDDVTHTSLDFDPAYNSEPSGVNRAMFYGLGADGTVSANKNTIKIIAKTTDYNAQAYFVYDSKKAGAITTSHLRFGKQPIHSTYLIDTADFVACHNWSFLEKYDMLHHINQGGTFLLASPYDQDEVWDKIPIEVQEQIISKKLKFYVIDAIRIAKDLGLGARINVIMQTAHFVISGIIDEDQAMELIKQSVIDTYGSKGEKVINMNINAAEAAVKGIQAVDYPQQVTSTYNRPPIVPEHAPTFVHEVTAEIIAGRGDDLPVSKMPCDGAFPTATTQYEKRNIAIDIPVWDTETCTQCGYCSLICPHATIRLKVFDPKYLEGAPPTFKSVDAKGKQYKGMKYSLQVAPEDCTGCACCVHMCPAQKKDEQGDKTAEKAIRMESQVPLREQERENYDFFLKIPEVDVDLFKPNTIKGSQFLRPLFEYSGACSGCGETPYVKLLSQLFGDRAIMGNATGCSSIYGGNLPTTPFCTRNDGRGPTWNNSLFEDCAELAFGMRLASDKHRDYAQELVRKMADCSCEACAQNQDLFNDLLSNDQSTLPLIEKQRQNVVKLKKVLADCHDEVEAQRLISVADALIKRSVWGIGGDGWAYDIGYGGLDHVLANNRNVNLLVLDTEVYSNTGGQASKATPMGAVAKFAAAGKPMGKKDLGMISMTYGHIYVAQVAMGANLNQTVKAFVEAEAYDGPSIIIAYCQCIAHGINMETGFDNQKKAVQSGHFPLYRYNPELAKQGKNPLKLDSKEPSIDIAEYMYMENRFRVLKKTHPDIAESLLQEARRRAKAKYCLYDQLAKISMQDKGGETK</sequence>
<evidence type="ECO:0000256" key="2">
    <source>
        <dbReference type="ARBA" id="ARBA00022448"/>
    </source>
</evidence>
<dbReference type="CDD" id="cd07034">
    <property type="entry name" value="TPP_PYR_PFOR_IOR-alpha_like"/>
    <property type="match status" value="1"/>
</dbReference>
<keyword evidence="7" id="KW-0408">Iron</keyword>
<dbReference type="Pfam" id="PF12838">
    <property type="entry name" value="Fer4_7"/>
    <property type="match status" value="1"/>
</dbReference>
<dbReference type="Proteomes" id="UP001594351">
    <property type="component" value="Unassembled WGS sequence"/>
</dbReference>
<dbReference type="InterPro" id="IPR017900">
    <property type="entry name" value="4Fe4S_Fe_S_CS"/>
</dbReference>
<dbReference type="Pfam" id="PF10371">
    <property type="entry name" value="EKR"/>
    <property type="match status" value="1"/>
</dbReference>
<comment type="caution">
    <text evidence="11">The sequence shown here is derived from an EMBL/GenBank/DDBJ whole genome shotgun (WGS) entry which is preliminary data.</text>
</comment>
<dbReference type="SUPFAM" id="SSF52518">
    <property type="entry name" value="Thiamin diphosphate-binding fold (THDP-binding)"/>
    <property type="match status" value="2"/>
</dbReference>
<dbReference type="Gene3D" id="3.40.920.10">
    <property type="entry name" value="Pyruvate-ferredoxin oxidoreductase, PFOR, domain III"/>
    <property type="match status" value="1"/>
</dbReference>
<dbReference type="InterPro" id="IPR029061">
    <property type="entry name" value="THDP-binding"/>
</dbReference>
<evidence type="ECO:0000256" key="3">
    <source>
        <dbReference type="ARBA" id="ARBA00022485"/>
    </source>
</evidence>
<dbReference type="InterPro" id="IPR011895">
    <property type="entry name" value="Pyrv_flavodox_OxRed"/>
</dbReference>
<comment type="similarity">
    <text evidence="1 9">Belongs to the pyruvate:ferredoxin/flavodoxin oxidoreductase family.</text>
</comment>
<dbReference type="InterPro" id="IPR017896">
    <property type="entry name" value="4Fe4S_Fe-S-bd"/>
</dbReference>
<accession>A0ABV6YTP1</accession>
<evidence type="ECO:0000259" key="10">
    <source>
        <dbReference type="PROSITE" id="PS51379"/>
    </source>
</evidence>
<dbReference type="InterPro" id="IPR050722">
    <property type="entry name" value="Pyruvate:ferred/Flavod_OxRd"/>
</dbReference>
<evidence type="ECO:0000313" key="11">
    <source>
        <dbReference type="EMBL" id="MFC1849448.1"/>
    </source>
</evidence>
<dbReference type="InterPro" id="IPR019456">
    <property type="entry name" value="Pyrv-flavodox_OxRtase_EKR"/>
</dbReference>
<keyword evidence="4" id="KW-0479">Metal-binding</keyword>
<evidence type="ECO:0000256" key="7">
    <source>
        <dbReference type="ARBA" id="ARBA00023004"/>
    </source>
</evidence>
<dbReference type="InterPro" id="IPR037112">
    <property type="entry name" value="Pyrv-flavodox_OxR_EKR_sf"/>
</dbReference>
<evidence type="ECO:0000256" key="8">
    <source>
        <dbReference type="ARBA" id="ARBA00023014"/>
    </source>
</evidence>
<dbReference type="InterPro" id="IPR002880">
    <property type="entry name" value="Pyrv_Fd/Flavodoxin_OxRdtase_N"/>
</dbReference>
<dbReference type="Gene3D" id="3.40.50.970">
    <property type="match status" value="2"/>
</dbReference>
<protein>
    <submittedName>
        <fullName evidence="11">Pyruvate:ferredoxin (Flavodoxin) oxidoreductase</fullName>
    </submittedName>
</protein>
<keyword evidence="8" id="KW-0411">Iron-sulfur</keyword>
<dbReference type="Pfam" id="PF01855">
    <property type="entry name" value="POR_N"/>
    <property type="match status" value="1"/>
</dbReference>
<evidence type="ECO:0000256" key="4">
    <source>
        <dbReference type="ARBA" id="ARBA00022723"/>
    </source>
</evidence>
<dbReference type="CDD" id="cd03377">
    <property type="entry name" value="TPP_PFOR_PNO"/>
    <property type="match status" value="1"/>
</dbReference>
<dbReference type="InterPro" id="IPR011766">
    <property type="entry name" value="TPP_enzyme_TPP-bd"/>
</dbReference>
<dbReference type="PANTHER" id="PTHR32154">
    <property type="entry name" value="PYRUVATE-FLAVODOXIN OXIDOREDUCTASE-RELATED"/>
    <property type="match status" value="1"/>
</dbReference>
<evidence type="ECO:0000256" key="1">
    <source>
        <dbReference type="ARBA" id="ARBA00009032"/>
    </source>
</evidence>
<keyword evidence="11" id="KW-0670">Pyruvate</keyword>
<evidence type="ECO:0000256" key="5">
    <source>
        <dbReference type="ARBA" id="ARBA00022982"/>
    </source>
</evidence>
<keyword evidence="3" id="KW-0004">4Fe-4S</keyword>
<keyword evidence="5 9" id="KW-0249">Electron transport</keyword>
<dbReference type="Gene3D" id="3.30.70.20">
    <property type="match status" value="1"/>
</dbReference>
<dbReference type="SMART" id="SM00890">
    <property type="entry name" value="EKR"/>
    <property type="match status" value="1"/>
</dbReference>
<dbReference type="SUPFAM" id="SSF53323">
    <property type="entry name" value="Pyruvate-ferredoxin oxidoreductase, PFOR, domain III"/>
    <property type="match status" value="1"/>
</dbReference>
<dbReference type="InterPro" id="IPR002869">
    <property type="entry name" value="Pyrv_flavodox_OxRed_cen"/>
</dbReference>
<dbReference type="PIRSF" id="PIRSF000159">
    <property type="entry name" value="NifJ"/>
    <property type="match status" value="1"/>
</dbReference>
<gene>
    <name evidence="11" type="primary">nifJ</name>
    <name evidence="11" type="ORF">ACFL27_04480</name>
</gene>
<keyword evidence="6 9" id="KW-0560">Oxidoreductase</keyword>
<dbReference type="NCBIfam" id="TIGR02176">
    <property type="entry name" value="pyruv_ox_red"/>
    <property type="match status" value="1"/>
</dbReference>
<dbReference type="InterPro" id="IPR009014">
    <property type="entry name" value="Transketo_C/PFOR_II"/>
</dbReference>
<dbReference type="Pfam" id="PF17147">
    <property type="entry name" value="PFOR_II"/>
    <property type="match status" value="1"/>
</dbReference>
<dbReference type="Pfam" id="PF02775">
    <property type="entry name" value="TPP_enzyme_C"/>
    <property type="match status" value="1"/>
</dbReference>
<dbReference type="SUPFAM" id="SSF52922">
    <property type="entry name" value="TK C-terminal domain-like"/>
    <property type="match status" value="1"/>
</dbReference>
<organism evidence="11 12">
    <name type="scientific">candidate division CSSED10-310 bacterium</name>
    <dbReference type="NCBI Taxonomy" id="2855610"/>
    <lineage>
        <taxon>Bacteria</taxon>
        <taxon>Bacteria division CSSED10-310</taxon>
    </lineage>
</organism>
<dbReference type="PROSITE" id="PS00198">
    <property type="entry name" value="4FE4S_FER_1"/>
    <property type="match status" value="2"/>
</dbReference>
<feature type="domain" description="4Fe-4S ferredoxin-type" evidence="10">
    <location>
        <begin position="743"/>
        <end position="772"/>
    </location>
</feature>
<feature type="domain" description="4Fe-4S ferredoxin-type" evidence="10">
    <location>
        <begin position="687"/>
        <end position="716"/>
    </location>
</feature>
<dbReference type="InterPro" id="IPR019752">
    <property type="entry name" value="Pyrv/ketoisovalerate_OxRed_cat"/>
</dbReference>
<name>A0ABV6YTP1_UNCC1</name>
<keyword evidence="2 9" id="KW-0813">Transport</keyword>
<proteinExistence type="inferred from homology"/>
<dbReference type="EMBL" id="JBHPBY010000039">
    <property type="protein sequence ID" value="MFC1849448.1"/>
    <property type="molecule type" value="Genomic_DNA"/>
</dbReference>
<keyword evidence="12" id="KW-1185">Reference proteome</keyword>
<dbReference type="SUPFAM" id="SSF54862">
    <property type="entry name" value="4Fe-4S ferredoxins"/>
    <property type="match status" value="1"/>
</dbReference>
<evidence type="ECO:0000313" key="12">
    <source>
        <dbReference type="Proteomes" id="UP001594351"/>
    </source>
</evidence>
<dbReference type="Gene3D" id="4.10.780.10">
    <property type="entry name" value="Pyruvate-flavodoxin oxidoreductase, EKR domain"/>
    <property type="match status" value="1"/>
</dbReference>
<dbReference type="PANTHER" id="PTHR32154:SF0">
    <property type="entry name" value="PYRUVATE-FLAVODOXIN OXIDOREDUCTASE-RELATED"/>
    <property type="match status" value="1"/>
</dbReference>
<evidence type="ECO:0000256" key="9">
    <source>
        <dbReference type="PIRNR" id="PIRNR000159"/>
    </source>
</evidence>
<dbReference type="PROSITE" id="PS51379">
    <property type="entry name" value="4FE4S_FER_2"/>
    <property type="match status" value="2"/>
</dbReference>
<evidence type="ECO:0000256" key="6">
    <source>
        <dbReference type="ARBA" id="ARBA00023002"/>
    </source>
</evidence>
<dbReference type="InterPro" id="IPR033412">
    <property type="entry name" value="PFOR_II"/>
</dbReference>
<dbReference type="Gene3D" id="3.40.50.920">
    <property type="match status" value="1"/>
</dbReference>
<reference evidence="11 12" key="1">
    <citation type="submission" date="2024-09" db="EMBL/GenBank/DDBJ databases">
        <title>Laminarin stimulates single cell rates of sulfate reduction while oxygen inhibits transcriptomic activity in coastal marine sediment.</title>
        <authorList>
            <person name="Lindsay M."/>
            <person name="Orcutt B."/>
            <person name="Emerson D."/>
            <person name="Stepanauskas R."/>
            <person name="D'Angelo T."/>
        </authorList>
    </citation>
    <scope>NUCLEOTIDE SEQUENCE [LARGE SCALE GENOMIC DNA]</scope>
    <source>
        <strain evidence="11">SAG AM-311-K15</strain>
    </source>
</reference>